<sequence>MYVKELPDRGDTLRMDRTGEPLKVGERVGEGAQGVVHRVILGSGASLALKWYRRTTDTPAQRSAIKDLTSRPCPHPAFLFPIDTVTSPNIGGFGYVMPWMDKRFSTFAQVVNDPQPLGLQTKARIGRKLSEAFGALHAAGLCYRDINFGNLWVDPLRGDIAILDNDNVGIDDGHVAVWGVLRFMAPEVIRREKKPSTTTDLHSLAVLLFYLLMHGHPLDGRRVEAGFTWDGQRRSDEELALVYYGQAPLFVFDPGDDTNRPVAGDGPERWWPIYPKFVQRQFVQAFTRGLSDATLGGRVLSTTWRDTFVALSDLCAVCPHCTAAIVLDPAEPERRCWHCNRLMPKLPSLRLRGGRSTVLLVPNAMISNAHLGVDRDFDTAAALVEVHPRVPSGVVLRNKSTTAWFAQPTGEEARLVEPGQAFAVRPGTINFGSVRGEITVPPQDAAPQL</sequence>
<gene>
    <name evidence="2" type="ORF">GCM10009681_44920</name>
</gene>
<evidence type="ECO:0000259" key="1">
    <source>
        <dbReference type="PROSITE" id="PS50011"/>
    </source>
</evidence>
<organism evidence="2 3">
    <name type="scientific">Luedemannella helvata</name>
    <dbReference type="NCBI Taxonomy" id="349315"/>
    <lineage>
        <taxon>Bacteria</taxon>
        <taxon>Bacillati</taxon>
        <taxon>Actinomycetota</taxon>
        <taxon>Actinomycetes</taxon>
        <taxon>Micromonosporales</taxon>
        <taxon>Micromonosporaceae</taxon>
        <taxon>Luedemannella</taxon>
    </lineage>
</organism>
<dbReference type="PROSITE" id="PS50011">
    <property type="entry name" value="PROTEIN_KINASE_DOM"/>
    <property type="match status" value="1"/>
</dbReference>
<dbReference type="EMBL" id="BAAALS010000025">
    <property type="protein sequence ID" value="GAA1768628.1"/>
    <property type="molecule type" value="Genomic_DNA"/>
</dbReference>
<name>A0ABP4X2D2_9ACTN</name>
<dbReference type="InterPro" id="IPR000719">
    <property type="entry name" value="Prot_kinase_dom"/>
</dbReference>
<feature type="domain" description="Protein kinase" evidence="1">
    <location>
        <begin position="22"/>
        <end position="309"/>
    </location>
</feature>
<proteinExistence type="predicted"/>
<accession>A0ABP4X2D2</accession>
<dbReference type="SMART" id="SM00220">
    <property type="entry name" value="S_TKc"/>
    <property type="match status" value="1"/>
</dbReference>
<dbReference type="Gene3D" id="1.10.510.10">
    <property type="entry name" value="Transferase(Phosphotransferase) domain 1"/>
    <property type="match status" value="1"/>
</dbReference>
<comment type="caution">
    <text evidence="2">The sequence shown here is derived from an EMBL/GenBank/DDBJ whole genome shotgun (WGS) entry which is preliminary data.</text>
</comment>
<dbReference type="Pfam" id="PF00069">
    <property type="entry name" value="Pkinase"/>
    <property type="match status" value="1"/>
</dbReference>
<dbReference type="InterPro" id="IPR011009">
    <property type="entry name" value="Kinase-like_dom_sf"/>
</dbReference>
<reference evidence="3" key="1">
    <citation type="journal article" date="2019" name="Int. J. Syst. Evol. Microbiol.">
        <title>The Global Catalogue of Microorganisms (GCM) 10K type strain sequencing project: providing services to taxonomists for standard genome sequencing and annotation.</title>
        <authorList>
            <consortium name="The Broad Institute Genomics Platform"/>
            <consortium name="The Broad Institute Genome Sequencing Center for Infectious Disease"/>
            <person name="Wu L."/>
            <person name="Ma J."/>
        </authorList>
    </citation>
    <scope>NUCLEOTIDE SEQUENCE [LARGE SCALE GENOMIC DNA]</scope>
    <source>
        <strain evidence="3">JCM 13249</strain>
    </source>
</reference>
<keyword evidence="3" id="KW-1185">Reference proteome</keyword>
<dbReference type="Proteomes" id="UP001500655">
    <property type="component" value="Unassembled WGS sequence"/>
</dbReference>
<evidence type="ECO:0000313" key="3">
    <source>
        <dbReference type="Proteomes" id="UP001500655"/>
    </source>
</evidence>
<dbReference type="SUPFAM" id="SSF56112">
    <property type="entry name" value="Protein kinase-like (PK-like)"/>
    <property type="match status" value="1"/>
</dbReference>
<evidence type="ECO:0000313" key="2">
    <source>
        <dbReference type="EMBL" id="GAA1768628.1"/>
    </source>
</evidence>
<protein>
    <recommendedName>
        <fullName evidence="1">Protein kinase domain-containing protein</fullName>
    </recommendedName>
</protein>